<sequence>MPARPRYRPIELQYLFGHFWTEATIQEFWAGKSFLRPDDGQPLSYELARLLVSLLDKDYEMLAGFCRLAQREDGGEQAARAVLGAGLQELAAVVLGAGTWAPQPAAWAEGTQKGQF</sequence>
<evidence type="ECO:0000313" key="1">
    <source>
        <dbReference type="EMBL" id="NML48713.1"/>
    </source>
</evidence>
<keyword evidence="2" id="KW-1185">Reference proteome</keyword>
<dbReference type="AlphaFoldDB" id="A0A848HJL1"/>
<protein>
    <submittedName>
        <fullName evidence="1">Uncharacterized protein</fullName>
    </submittedName>
</protein>
<gene>
    <name evidence="1" type="ORF">HHL11_33570</name>
</gene>
<proteinExistence type="predicted"/>
<organism evidence="1 2">
    <name type="scientific">Ramlibacter agri</name>
    <dbReference type="NCBI Taxonomy" id="2728837"/>
    <lineage>
        <taxon>Bacteria</taxon>
        <taxon>Pseudomonadati</taxon>
        <taxon>Pseudomonadota</taxon>
        <taxon>Betaproteobacteria</taxon>
        <taxon>Burkholderiales</taxon>
        <taxon>Comamonadaceae</taxon>
        <taxon>Ramlibacter</taxon>
    </lineage>
</organism>
<reference evidence="1 2" key="1">
    <citation type="submission" date="2020-04" db="EMBL/GenBank/DDBJ databases">
        <title>Ramlibacter sp. G-1-2-2 isolated from soil.</title>
        <authorList>
            <person name="Dahal R.H."/>
        </authorList>
    </citation>
    <scope>NUCLEOTIDE SEQUENCE [LARGE SCALE GENOMIC DNA]</scope>
    <source>
        <strain evidence="1 2">G-1-2-2</strain>
    </source>
</reference>
<name>A0A848HJL1_9BURK</name>
<dbReference type="EMBL" id="JABBFX010000007">
    <property type="protein sequence ID" value="NML48713.1"/>
    <property type="molecule type" value="Genomic_DNA"/>
</dbReference>
<comment type="caution">
    <text evidence="1">The sequence shown here is derived from an EMBL/GenBank/DDBJ whole genome shotgun (WGS) entry which is preliminary data.</text>
</comment>
<evidence type="ECO:0000313" key="2">
    <source>
        <dbReference type="Proteomes" id="UP000541185"/>
    </source>
</evidence>
<dbReference type="Proteomes" id="UP000541185">
    <property type="component" value="Unassembled WGS sequence"/>
</dbReference>
<dbReference type="RefSeq" id="WP_169423050.1">
    <property type="nucleotide sequence ID" value="NZ_JABBFX010000007.1"/>
</dbReference>
<accession>A0A848HJL1</accession>